<keyword evidence="12" id="KW-1185">Reference proteome</keyword>
<keyword evidence="4 9" id="KW-0227">DNA damage</keyword>
<dbReference type="Gene3D" id="3.40.50.300">
    <property type="entry name" value="P-loop containing nucleotide triphosphate hydrolases"/>
    <property type="match status" value="1"/>
</dbReference>
<dbReference type="Gene3D" id="3.40.1170.10">
    <property type="entry name" value="DNA repair protein MutS, domain I"/>
    <property type="match status" value="1"/>
</dbReference>
<keyword evidence="6 9" id="KW-0238">DNA-binding</keyword>
<dbReference type="InterPro" id="IPR000432">
    <property type="entry name" value="DNA_mismatch_repair_MutS_C"/>
</dbReference>
<dbReference type="Pfam" id="PF05190">
    <property type="entry name" value="MutS_IV"/>
    <property type="match status" value="1"/>
</dbReference>
<dbReference type="GO" id="GO:0006298">
    <property type="term" value="P:mismatch repair"/>
    <property type="evidence" value="ECO:0007669"/>
    <property type="project" value="UniProtKB-UniRule"/>
</dbReference>
<protein>
    <recommendedName>
        <fullName evidence="2 9">DNA mismatch repair protein MutS</fullName>
    </recommendedName>
</protein>
<dbReference type="AlphaFoldDB" id="A0A1H8ZNW9"/>
<reference evidence="11 12" key="1">
    <citation type="submission" date="2016-10" db="EMBL/GenBank/DDBJ databases">
        <authorList>
            <person name="de Groot N.N."/>
        </authorList>
    </citation>
    <scope>NUCLEOTIDE SEQUENCE [LARGE SCALE GENOMIC DNA]</scope>
    <source>
        <strain evidence="11 12">DSM 15695</strain>
    </source>
</reference>
<evidence type="ECO:0000313" key="11">
    <source>
        <dbReference type="EMBL" id="SEP66102.1"/>
    </source>
</evidence>
<dbReference type="InterPro" id="IPR017261">
    <property type="entry name" value="DNA_mismatch_repair_MutS/MSH"/>
</dbReference>
<dbReference type="InterPro" id="IPR036187">
    <property type="entry name" value="DNA_mismatch_repair_MutS_sf"/>
</dbReference>
<dbReference type="Pfam" id="PF05192">
    <property type="entry name" value="MutS_III"/>
    <property type="match status" value="1"/>
</dbReference>
<accession>A0A1H8ZNW9</accession>
<dbReference type="InterPro" id="IPR007696">
    <property type="entry name" value="DNA_mismatch_repair_MutS_core"/>
</dbReference>
<dbReference type="InterPro" id="IPR016151">
    <property type="entry name" value="DNA_mismatch_repair_MutS_N"/>
</dbReference>
<gene>
    <name evidence="9" type="primary">mutS</name>
    <name evidence="11" type="ORF">SAMN04488558_101289</name>
</gene>
<dbReference type="SMART" id="SM00533">
    <property type="entry name" value="MUTSd"/>
    <property type="match status" value="1"/>
</dbReference>
<dbReference type="Gene3D" id="1.10.1420.10">
    <property type="match status" value="2"/>
</dbReference>
<dbReference type="Pfam" id="PF00488">
    <property type="entry name" value="MutS_V"/>
    <property type="match status" value="1"/>
</dbReference>
<dbReference type="PANTHER" id="PTHR11361:SF34">
    <property type="entry name" value="DNA MISMATCH REPAIR PROTEIN MSH1, MITOCHONDRIAL"/>
    <property type="match status" value="1"/>
</dbReference>
<evidence type="ECO:0000259" key="10">
    <source>
        <dbReference type="PROSITE" id="PS00486"/>
    </source>
</evidence>
<comment type="function">
    <text evidence="8 9">This protein is involved in the repair of mismatches in DNA. It is possible that it carries out the mismatch recognition step. This protein has a weak ATPase activity.</text>
</comment>
<dbReference type="InterPro" id="IPR036678">
    <property type="entry name" value="MutS_con_dom_sf"/>
</dbReference>
<evidence type="ECO:0000256" key="7">
    <source>
        <dbReference type="ARBA" id="ARBA00023204"/>
    </source>
</evidence>
<dbReference type="PROSITE" id="PS00486">
    <property type="entry name" value="DNA_MISMATCH_REPAIR_2"/>
    <property type="match status" value="1"/>
</dbReference>
<name>A0A1H8ZNW9_9LACT</name>
<dbReference type="GO" id="GO:0030983">
    <property type="term" value="F:mismatched DNA binding"/>
    <property type="evidence" value="ECO:0007669"/>
    <property type="project" value="InterPro"/>
</dbReference>
<dbReference type="STRING" id="89093.SAMN04488558_101289"/>
<dbReference type="EMBL" id="FOEN01000001">
    <property type="protein sequence ID" value="SEP66102.1"/>
    <property type="molecule type" value="Genomic_DNA"/>
</dbReference>
<dbReference type="InterPro" id="IPR005748">
    <property type="entry name" value="DNA_mismatch_repair_MutS"/>
</dbReference>
<evidence type="ECO:0000256" key="9">
    <source>
        <dbReference type="HAMAP-Rule" id="MF_00096"/>
    </source>
</evidence>
<comment type="similarity">
    <text evidence="1 9">Belongs to the DNA mismatch repair MutS family.</text>
</comment>
<evidence type="ECO:0000256" key="5">
    <source>
        <dbReference type="ARBA" id="ARBA00022840"/>
    </source>
</evidence>
<dbReference type="GO" id="GO:0140664">
    <property type="term" value="F:ATP-dependent DNA damage sensor activity"/>
    <property type="evidence" value="ECO:0007669"/>
    <property type="project" value="InterPro"/>
</dbReference>
<keyword evidence="7 9" id="KW-0234">DNA repair</keyword>
<dbReference type="InterPro" id="IPR045076">
    <property type="entry name" value="MutS"/>
</dbReference>
<feature type="domain" description="DNA mismatch repair proteins mutS family" evidence="10">
    <location>
        <begin position="684"/>
        <end position="700"/>
    </location>
</feature>
<evidence type="ECO:0000256" key="1">
    <source>
        <dbReference type="ARBA" id="ARBA00006271"/>
    </source>
</evidence>
<proteinExistence type="inferred from homology"/>
<dbReference type="RefSeq" id="WP_092570033.1">
    <property type="nucleotide sequence ID" value="NZ_FOEN01000001.1"/>
</dbReference>
<dbReference type="SUPFAM" id="SSF53150">
    <property type="entry name" value="DNA repair protein MutS, domain II"/>
    <property type="match status" value="1"/>
</dbReference>
<keyword evidence="3 9" id="KW-0547">Nucleotide-binding</keyword>
<keyword evidence="5 9" id="KW-0067">ATP-binding</keyword>
<evidence type="ECO:0000256" key="4">
    <source>
        <dbReference type="ARBA" id="ARBA00022763"/>
    </source>
</evidence>
<dbReference type="Proteomes" id="UP000198833">
    <property type="component" value="Unassembled WGS sequence"/>
</dbReference>
<dbReference type="FunFam" id="1.10.1420.10:FF:000001">
    <property type="entry name" value="DNA mismatch repair protein MutS"/>
    <property type="match status" value="1"/>
</dbReference>
<dbReference type="Pfam" id="PF01624">
    <property type="entry name" value="MutS_I"/>
    <property type="match status" value="1"/>
</dbReference>
<dbReference type="InterPro" id="IPR007695">
    <property type="entry name" value="DNA_mismatch_repair_MutS-lik_N"/>
</dbReference>
<dbReference type="PIRSF" id="PIRSF037677">
    <property type="entry name" value="DNA_mis_repair_Msh6"/>
    <property type="match status" value="1"/>
</dbReference>
<evidence type="ECO:0000256" key="2">
    <source>
        <dbReference type="ARBA" id="ARBA00021982"/>
    </source>
</evidence>
<dbReference type="OrthoDB" id="9802448at2"/>
<dbReference type="InterPro" id="IPR007861">
    <property type="entry name" value="DNA_mismatch_repair_MutS_clamp"/>
</dbReference>
<evidence type="ECO:0000313" key="12">
    <source>
        <dbReference type="Proteomes" id="UP000198833"/>
    </source>
</evidence>
<dbReference type="GO" id="GO:0005524">
    <property type="term" value="F:ATP binding"/>
    <property type="evidence" value="ECO:0007669"/>
    <property type="project" value="UniProtKB-UniRule"/>
</dbReference>
<dbReference type="PANTHER" id="PTHR11361">
    <property type="entry name" value="DNA MISMATCH REPAIR PROTEIN MUTS FAMILY MEMBER"/>
    <property type="match status" value="1"/>
</dbReference>
<dbReference type="NCBIfam" id="TIGR01070">
    <property type="entry name" value="mutS1"/>
    <property type="match status" value="1"/>
</dbReference>
<organism evidence="11 12">
    <name type="scientific">Ignavigranum ruoffiae</name>
    <dbReference type="NCBI Taxonomy" id="89093"/>
    <lineage>
        <taxon>Bacteria</taxon>
        <taxon>Bacillati</taxon>
        <taxon>Bacillota</taxon>
        <taxon>Bacilli</taxon>
        <taxon>Lactobacillales</taxon>
        <taxon>Aerococcaceae</taxon>
        <taxon>Ignavigranum</taxon>
    </lineage>
</organism>
<evidence type="ECO:0000256" key="3">
    <source>
        <dbReference type="ARBA" id="ARBA00022741"/>
    </source>
</evidence>
<dbReference type="GO" id="GO:0003684">
    <property type="term" value="F:damaged DNA binding"/>
    <property type="evidence" value="ECO:0007669"/>
    <property type="project" value="UniProtKB-UniRule"/>
</dbReference>
<dbReference type="HAMAP" id="MF_00096">
    <property type="entry name" value="MutS"/>
    <property type="match status" value="1"/>
</dbReference>
<evidence type="ECO:0000256" key="6">
    <source>
        <dbReference type="ARBA" id="ARBA00023125"/>
    </source>
</evidence>
<dbReference type="SMART" id="SM00534">
    <property type="entry name" value="MUTSac"/>
    <property type="match status" value="1"/>
</dbReference>
<dbReference type="GO" id="GO:0005829">
    <property type="term" value="C:cytosol"/>
    <property type="evidence" value="ECO:0007669"/>
    <property type="project" value="TreeGrafter"/>
</dbReference>
<dbReference type="FunFam" id="3.40.1170.10:FF:000001">
    <property type="entry name" value="DNA mismatch repair protein MutS"/>
    <property type="match status" value="1"/>
</dbReference>
<dbReference type="SUPFAM" id="SSF48334">
    <property type="entry name" value="DNA repair protein MutS, domain III"/>
    <property type="match status" value="1"/>
</dbReference>
<dbReference type="NCBIfam" id="NF003810">
    <property type="entry name" value="PRK05399.1"/>
    <property type="match status" value="1"/>
</dbReference>
<dbReference type="SUPFAM" id="SSF55271">
    <property type="entry name" value="DNA repair protein MutS, domain I"/>
    <property type="match status" value="1"/>
</dbReference>
<dbReference type="SUPFAM" id="SSF52540">
    <property type="entry name" value="P-loop containing nucleoside triphosphate hydrolases"/>
    <property type="match status" value="1"/>
</dbReference>
<evidence type="ECO:0000256" key="8">
    <source>
        <dbReference type="ARBA" id="ARBA00024647"/>
    </source>
</evidence>
<dbReference type="InterPro" id="IPR027417">
    <property type="entry name" value="P-loop_NTPase"/>
</dbReference>
<sequence>MTDKAKKTTPMMEQYNRLKEEYADAILFFRLGDFYEMFNEDALEAAKVLEITLTSRNKQADQPIPMCGVPHHSADQYIRRLIEAGYKVAICEQLEDPKLTKGMVKRDVVKVITPGTIMEPDSLKQKEHNFLAALIEYETIFYFVYSDVTIGDIFLTHTQSWEQISSEIQSIGPAELIIDIRQKESLLTPLQSIYQQTISPYPINSTLEPLWQLDQPSDGEVKVLSLLFSYLNYTQKQSLKYLKAVERYRLNQFLLMNYFAKKQLELTQSLRTQRKKGSLLWFLDQTKTAMGGRLLHSWIDKPLYDKAALIDRHQKVSYLLQAFFERMELIPKLRDIYDLERLISKISLASANARDLDQLRFSLRRIPAINQLLAQVNANVADNPSAFAPLAEFEELLAELDQALVDDPPISITEGNIIKDGYHELLDEYRQALNHGQDWLIDLQLREREITGIKNLKVGYNKVFGYYLELSRLQAQSLKDERYQRKQTLANSERFITDELKAMESKILDAQEKSKQLEYELFAQLRAQINQYVPQLQILARQIAELDVYCNFASLAEQENYVRAEISDHPYQYELIDSRHPVVERLVGQAEFVANDLWVDEQKPMLLLTGPNMSGKSTYMRQVAYAVIMNQIGSFVPAKVAKLPLVDRIFTRIGSADDISQGQSTFMVEMLETNIALKQATQHSLLLFDELGRGTATYDGMALAQGILAYIARKVKAVTIFSTHYHELTDLNQEIPYLKNIHVGASEVNGQVTFLHKILPGPADRSYGIHVAKLAGLPDDLIDYSQAKLADLEANSRSIFLGEQVEQTHLFDSAPYQAERESMKQIQESIKTLNINEMTPIEALNTLVKIKDELREEGLLDQD</sequence>
<dbReference type="Gene3D" id="3.30.420.110">
    <property type="entry name" value="MutS, connector domain"/>
    <property type="match status" value="1"/>
</dbReference>
<feature type="binding site" evidence="9">
    <location>
        <begin position="610"/>
        <end position="617"/>
    </location>
    <ligand>
        <name>ATP</name>
        <dbReference type="ChEBI" id="CHEBI:30616"/>
    </ligand>
</feature>